<reference evidence="3 4" key="1">
    <citation type="submission" date="2019-04" db="EMBL/GenBank/DDBJ databases">
        <title>An improved genome assembly and genetic linkage map for asparagus bean, Vigna unguiculata ssp. sesquipedialis.</title>
        <authorList>
            <person name="Xia Q."/>
            <person name="Zhang R."/>
            <person name="Dong Y."/>
        </authorList>
    </citation>
    <scope>NUCLEOTIDE SEQUENCE [LARGE SCALE GENOMIC DNA]</scope>
    <source>
        <tissue evidence="3">Leaf</tissue>
    </source>
</reference>
<dbReference type="Proteomes" id="UP000501690">
    <property type="component" value="Linkage Group LG2"/>
</dbReference>
<feature type="compositionally biased region" description="Basic and acidic residues" evidence="1">
    <location>
        <begin position="92"/>
        <end position="101"/>
    </location>
</feature>
<feature type="region of interest" description="Disordered" evidence="1">
    <location>
        <begin position="92"/>
        <end position="118"/>
    </location>
</feature>
<evidence type="ECO:0000256" key="2">
    <source>
        <dbReference type="SAM" id="Phobius"/>
    </source>
</evidence>
<feature type="compositionally biased region" description="Polar residues" evidence="1">
    <location>
        <begin position="102"/>
        <end position="111"/>
    </location>
</feature>
<feature type="region of interest" description="Disordered" evidence="1">
    <location>
        <begin position="223"/>
        <end position="250"/>
    </location>
</feature>
<keyword evidence="4" id="KW-1185">Reference proteome</keyword>
<gene>
    <name evidence="3" type="ORF">DEO72_LG2g3973</name>
</gene>
<dbReference type="EMBL" id="CP039346">
    <property type="protein sequence ID" value="QCD83627.1"/>
    <property type="molecule type" value="Genomic_DNA"/>
</dbReference>
<sequence>MEMEQNSAPILEPVDSTTISKTKSVEYAEVPLDKQNFEASPFVIISAVLSVISAFIDMLFSILVLAAGFLTVYLNATTNWLKKTTEKLNAKGKEIESRMNRGETNNPNQDGNSKEDHRLVTSSINRCETSNSAEKRYALDNCFNNKDNGDQDYSNCEIIGCSMAKDCYNNEASGLQDLSQANLNISESENCFNNKSSKSQTYRRAKIGNPNDPDFAIRNTYNNEKNGAQNRDDYKYLPRGNIMNEHQTPN</sequence>
<proteinExistence type="predicted"/>
<protein>
    <submittedName>
        <fullName evidence="3">Uncharacterized protein</fullName>
    </submittedName>
</protein>
<evidence type="ECO:0000256" key="1">
    <source>
        <dbReference type="SAM" id="MobiDB-lite"/>
    </source>
</evidence>
<dbReference type="AlphaFoldDB" id="A0A4D6L533"/>
<evidence type="ECO:0000313" key="3">
    <source>
        <dbReference type="EMBL" id="QCD83627.1"/>
    </source>
</evidence>
<evidence type="ECO:0000313" key="4">
    <source>
        <dbReference type="Proteomes" id="UP000501690"/>
    </source>
</evidence>
<keyword evidence="2" id="KW-0472">Membrane</keyword>
<organism evidence="3 4">
    <name type="scientific">Vigna unguiculata</name>
    <name type="common">Cowpea</name>
    <dbReference type="NCBI Taxonomy" id="3917"/>
    <lineage>
        <taxon>Eukaryota</taxon>
        <taxon>Viridiplantae</taxon>
        <taxon>Streptophyta</taxon>
        <taxon>Embryophyta</taxon>
        <taxon>Tracheophyta</taxon>
        <taxon>Spermatophyta</taxon>
        <taxon>Magnoliopsida</taxon>
        <taxon>eudicotyledons</taxon>
        <taxon>Gunneridae</taxon>
        <taxon>Pentapetalae</taxon>
        <taxon>rosids</taxon>
        <taxon>fabids</taxon>
        <taxon>Fabales</taxon>
        <taxon>Fabaceae</taxon>
        <taxon>Papilionoideae</taxon>
        <taxon>50 kb inversion clade</taxon>
        <taxon>NPAAA clade</taxon>
        <taxon>indigoferoid/millettioid clade</taxon>
        <taxon>Phaseoleae</taxon>
        <taxon>Vigna</taxon>
    </lineage>
</organism>
<accession>A0A4D6L533</accession>
<name>A0A4D6L533_VIGUN</name>
<feature type="transmembrane region" description="Helical" evidence="2">
    <location>
        <begin position="42"/>
        <end position="74"/>
    </location>
</feature>
<keyword evidence="2" id="KW-1133">Transmembrane helix</keyword>
<keyword evidence="2" id="KW-0812">Transmembrane</keyword>